<dbReference type="PANTHER" id="PTHR30511:SF3">
    <property type="entry name" value="LYSINE RACEMASE"/>
    <property type="match status" value="1"/>
</dbReference>
<dbReference type="PANTHER" id="PTHR30511">
    <property type="entry name" value="ALANINE RACEMASE"/>
    <property type="match status" value="1"/>
</dbReference>
<dbReference type="GO" id="GO:0005829">
    <property type="term" value="C:cytosol"/>
    <property type="evidence" value="ECO:0007669"/>
    <property type="project" value="TreeGrafter"/>
</dbReference>
<dbReference type="RefSeq" id="WP_103896275.1">
    <property type="nucleotide sequence ID" value="NZ_FNUK01000016.1"/>
</dbReference>
<dbReference type="NCBIfam" id="NF040742">
    <property type="entry name" value="racem_Orr"/>
    <property type="match status" value="1"/>
</dbReference>
<dbReference type="SUPFAM" id="SSF51419">
    <property type="entry name" value="PLP-binding barrel"/>
    <property type="match status" value="1"/>
</dbReference>
<evidence type="ECO:0000256" key="3">
    <source>
        <dbReference type="ARBA" id="ARBA00023235"/>
    </source>
</evidence>
<keyword evidence="6" id="KW-1185">Reference proteome</keyword>
<dbReference type="EMBL" id="FNUK01000016">
    <property type="protein sequence ID" value="SEF91874.1"/>
    <property type="molecule type" value="Genomic_DNA"/>
</dbReference>
<dbReference type="InterPro" id="IPR001608">
    <property type="entry name" value="Ala_racemase_N"/>
</dbReference>
<dbReference type="InterPro" id="IPR029066">
    <property type="entry name" value="PLP-binding_barrel"/>
</dbReference>
<evidence type="ECO:0000259" key="4">
    <source>
        <dbReference type="Pfam" id="PF01168"/>
    </source>
</evidence>
<keyword evidence="3" id="KW-0413">Isomerase</keyword>
<accession>A0A1H5VX93</accession>
<gene>
    <name evidence="5" type="ORF">SAMN05660865_01325</name>
</gene>
<dbReference type="Pfam" id="PF01168">
    <property type="entry name" value="Ala_racemase_N"/>
    <property type="match status" value="1"/>
</dbReference>
<dbReference type="Gene3D" id="3.20.20.10">
    <property type="entry name" value="Alanine racemase"/>
    <property type="match status" value="1"/>
</dbReference>
<feature type="domain" description="Alanine racemase N-terminal" evidence="4">
    <location>
        <begin position="7"/>
        <end position="222"/>
    </location>
</feature>
<evidence type="ECO:0000256" key="2">
    <source>
        <dbReference type="ARBA" id="ARBA00022898"/>
    </source>
</evidence>
<evidence type="ECO:0000313" key="6">
    <source>
        <dbReference type="Proteomes" id="UP000242850"/>
    </source>
</evidence>
<dbReference type="GO" id="GO:0030170">
    <property type="term" value="F:pyridoxal phosphate binding"/>
    <property type="evidence" value="ECO:0007669"/>
    <property type="project" value="TreeGrafter"/>
</dbReference>
<keyword evidence="2" id="KW-0663">Pyridoxal phosphate</keyword>
<dbReference type="Proteomes" id="UP000242850">
    <property type="component" value="Unassembled WGS sequence"/>
</dbReference>
<comment type="cofactor">
    <cofactor evidence="1">
        <name>pyridoxal 5'-phosphate</name>
        <dbReference type="ChEBI" id="CHEBI:597326"/>
    </cofactor>
</comment>
<dbReference type="OrthoDB" id="504078at2"/>
<reference evidence="6" key="1">
    <citation type="submission" date="2016-10" db="EMBL/GenBank/DDBJ databases">
        <authorList>
            <person name="Varghese N."/>
            <person name="Submissions S."/>
        </authorList>
    </citation>
    <scope>NUCLEOTIDE SEQUENCE [LARGE SCALE GENOMIC DNA]</scope>
    <source>
        <strain evidence="6">DSM 5463</strain>
    </source>
</reference>
<protein>
    <submittedName>
        <fullName evidence="5">Predicted amino acid racemase</fullName>
    </submittedName>
</protein>
<name>A0A1H5VX93_9CLOT</name>
<proteinExistence type="predicted"/>
<dbReference type="AlphaFoldDB" id="A0A1H5VX93"/>
<dbReference type="CDD" id="cd06815">
    <property type="entry name" value="PLPDE_III_AR_like_1"/>
    <property type="match status" value="1"/>
</dbReference>
<dbReference type="GO" id="GO:0008784">
    <property type="term" value="F:alanine racemase activity"/>
    <property type="evidence" value="ECO:0007669"/>
    <property type="project" value="TreeGrafter"/>
</dbReference>
<dbReference type="InterPro" id="IPR000821">
    <property type="entry name" value="Ala_racemase"/>
</dbReference>
<evidence type="ECO:0000313" key="5">
    <source>
        <dbReference type="EMBL" id="SEF91874.1"/>
    </source>
</evidence>
<sequence length="352" mass="39250">MYPRVEIDLKKLKENTSFLVKLCKENGVSVMGVTKCFCALYDLAKAMVDSGVEYIADSRIENLIKVKDLNVKKVLLRIPMQSEVEQVVTYADYSQNSELETLKLLGLEAIKQGKIHKVILMVDLGDLREGIWPTDVDSFVKEAVKIEGIKIVGFGVNLTCYGGVIPDEENLGKLVEIAKNMQDKYNLELEIISGGNSSSLYLLLQGRLPKGINNLRFGEALLLGRETAFGNFVEGLHRDVFTLKAEIIELKDKPSVPIGNIGMDAFGQKPYFEDKGIMKRAIVAIGRQDIDPNTLIPIDKDITVLGASSDHTILDVTQSKRNYKVGDTIEFFMEYGSLLKSMTSEYVKKVIK</sequence>
<evidence type="ECO:0000256" key="1">
    <source>
        <dbReference type="ARBA" id="ARBA00001933"/>
    </source>
</evidence>
<organism evidence="5 6">
    <name type="scientific">Caloramator fervidus</name>
    <dbReference type="NCBI Taxonomy" id="29344"/>
    <lineage>
        <taxon>Bacteria</taxon>
        <taxon>Bacillati</taxon>
        <taxon>Bacillota</taxon>
        <taxon>Clostridia</taxon>
        <taxon>Eubacteriales</taxon>
        <taxon>Clostridiaceae</taxon>
        <taxon>Caloramator</taxon>
    </lineage>
</organism>